<dbReference type="Proteomes" id="UP001307889">
    <property type="component" value="Chromosome 6"/>
</dbReference>
<proteinExistence type="predicted"/>
<name>A0ABN7AYE0_9HEMI</name>
<evidence type="ECO:0008006" key="4">
    <source>
        <dbReference type="Google" id="ProtNLM"/>
    </source>
</evidence>
<evidence type="ECO:0000313" key="3">
    <source>
        <dbReference type="Proteomes" id="UP001307889"/>
    </source>
</evidence>
<gene>
    <name evidence="2" type="ORF">NTJ_08338</name>
</gene>
<organism evidence="2 3">
    <name type="scientific">Nesidiocoris tenuis</name>
    <dbReference type="NCBI Taxonomy" id="355587"/>
    <lineage>
        <taxon>Eukaryota</taxon>
        <taxon>Metazoa</taxon>
        <taxon>Ecdysozoa</taxon>
        <taxon>Arthropoda</taxon>
        <taxon>Hexapoda</taxon>
        <taxon>Insecta</taxon>
        <taxon>Pterygota</taxon>
        <taxon>Neoptera</taxon>
        <taxon>Paraneoptera</taxon>
        <taxon>Hemiptera</taxon>
        <taxon>Heteroptera</taxon>
        <taxon>Panheteroptera</taxon>
        <taxon>Cimicomorpha</taxon>
        <taxon>Miridae</taxon>
        <taxon>Dicyphina</taxon>
        <taxon>Nesidiocoris</taxon>
    </lineage>
</organism>
<evidence type="ECO:0000313" key="2">
    <source>
        <dbReference type="EMBL" id="BES95527.1"/>
    </source>
</evidence>
<keyword evidence="3" id="KW-1185">Reference proteome</keyword>
<feature type="compositionally biased region" description="Basic and acidic residues" evidence="1">
    <location>
        <begin position="15"/>
        <end position="29"/>
    </location>
</feature>
<sequence length="142" mass="16228">MQNNHYPNRGTLPSERGDEKTPAPGRSRERHMTDAVHPFFVGYKHQFNDAETSTSDDLRYFCKECSVYIPLSSGAVVDHFEKRTHLPVDSCVYCGGPVCEYFYNKTRNIYHNCCEIRRGEVTSASETFLSTVLSKWSTCDIS</sequence>
<protein>
    <recommendedName>
        <fullName evidence="4">C2H2-type domain-containing protein</fullName>
    </recommendedName>
</protein>
<dbReference type="EMBL" id="AP028914">
    <property type="protein sequence ID" value="BES95527.1"/>
    <property type="molecule type" value="Genomic_DNA"/>
</dbReference>
<feature type="region of interest" description="Disordered" evidence="1">
    <location>
        <begin position="1"/>
        <end position="29"/>
    </location>
</feature>
<accession>A0ABN7AYE0</accession>
<reference evidence="2 3" key="1">
    <citation type="submission" date="2023-09" db="EMBL/GenBank/DDBJ databases">
        <title>Nesidiocoris tenuis whole genome shotgun sequence.</title>
        <authorList>
            <person name="Shibata T."/>
            <person name="Shimoda M."/>
            <person name="Kobayashi T."/>
            <person name="Uehara T."/>
        </authorList>
    </citation>
    <scope>NUCLEOTIDE SEQUENCE [LARGE SCALE GENOMIC DNA]</scope>
    <source>
        <strain evidence="2 3">Japan</strain>
    </source>
</reference>
<evidence type="ECO:0000256" key="1">
    <source>
        <dbReference type="SAM" id="MobiDB-lite"/>
    </source>
</evidence>